<keyword evidence="3 6" id="KW-0539">Nucleus</keyword>
<evidence type="ECO:0000256" key="2">
    <source>
        <dbReference type="ARBA" id="ARBA00022942"/>
    </source>
</evidence>
<dbReference type="Proteomes" id="UP000605970">
    <property type="component" value="Unassembled WGS sequence"/>
</dbReference>
<sequence>MFDYQSRDSAMSKIKTNTLNPSITGAIAMAVSFNEGVVLASDRSAFFSTMHRFNDVSRHFRLNDRCVVVFSGDFADFQWIKNLIVRRQMELQQGNIDFLMSPKMLHSFLTTLFYGRRSKMNPLWNTVIVCGMEAVPFEAFEYEPFIGVVNLYGIAFEGKFAATEIGLFLLRQMLENRRKEELSREEAVTILKEAMEVSLYRNTRTGNNFDLTIIDKDGVKNTEITGFIGDWEIAEKYKNISGKF</sequence>
<evidence type="ECO:0000256" key="3">
    <source>
        <dbReference type="ARBA" id="ARBA00023242"/>
    </source>
</evidence>
<keyword evidence="2 6" id="KW-0647">Proteasome</keyword>
<dbReference type="InterPro" id="IPR029055">
    <property type="entry name" value="Ntn_hydrolases_N"/>
</dbReference>
<dbReference type="PANTHER" id="PTHR32194:SF6">
    <property type="entry name" value="PROTEASOME SUBUNIT BETA"/>
    <property type="match status" value="1"/>
</dbReference>
<comment type="function">
    <text evidence="4">Non-catalytic component of the proteasome, a multicatalytic proteinase complex which is characterized by its ability to cleave peptides with Arg, Phe, Tyr, Leu, and Glu adjacent to the leaving group at neutral or slightly basic pH. The proteasome has an ATP-dependent proteolytic activity.</text>
</comment>
<protein>
    <recommendedName>
        <fullName evidence="6">Proteasome subunit beta</fullName>
    </recommendedName>
</protein>
<dbReference type="PIRSF" id="PIRSF001213">
    <property type="entry name" value="Psome_endopept_beta"/>
    <property type="match status" value="1"/>
</dbReference>
<dbReference type="InterPro" id="IPR001353">
    <property type="entry name" value="Proteasome_sua/b"/>
</dbReference>
<dbReference type="GO" id="GO:0005737">
    <property type="term" value="C:cytoplasm"/>
    <property type="evidence" value="ECO:0007669"/>
    <property type="project" value="UniProtKB-SubCell"/>
</dbReference>
<dbReference type="OrthoDB" id="7854943at2759"/>
<evidence type="ECO:0000256" key="1">
    <source>
        <dbReference type="ARBA" id="ARBA00022490"/>
    </source>
</evidence>
<dbReference type="PANTHER" id="PTHR32194">
    <property type="entry name" value="METALLOPROTEASE TLDD"/>
    <property type="match status" value="1"/>
</dbReference>
<comment type="caution">
    <text evidence="7">The sequence shown here is derived from an EMBL/GenBank/DDBJ whole genome shotgun (WGS) entry which is preliminary data.</text>
</comment>
<dbReference type="PROSITE" id="PS00854">
    <property type="entry name" value="PROTEASOME_BETA_1"/>
    <property type="match status" value="1"/>
</dbReference>
<dbReference type="SUPFAM" id="SSF56235">
    <property type="entry name" value="N-terminal nucleophile aminohydrolases (Ntn hydrolases)"/>
    <property type="match status" value="1"/>
</dbReference>
<dbReference type="GO" id="GO:0005634">
    <property type="term" value="C:nucleus"/>
    <property type="evidence" value="ECO:0007669"/>
    <property type="project" value="UniProtKB-SubCell"/>
</dbReference>
<comment type="similarity">
    <text evidence="6">Belongs to the peptidase T1B family.</text>
</comment>
<evidence type="ECO:0000256" key="4">
    <source>
        <dbReference type="ARBA" id="ARBA00024953"/>
    </source>
</evidence>
<evidence type="ECO:0000313" key="7">
    <source>
        <dbReference type="EMBL" id="KAF7638769.1"/>
    </source>
</evidence>
<dbReference type="EMBL" id="JABEBT010000010">
    <property type="protein sequence ID" value="KAF7638769.1"/>
    <property type="molecule type" value="Genomic_DNA"/>
</dbReference>
<evidence type="ECO:0000256" key="5">
    <source>
        <dbReference type="ARBA" id="ARBA00026071"/>
    </source>
</evidence>
<dbReference type="AlphaFoldDB" id="A0A8T0A0C9"/>
<comment type="subunit">
    <text evidence="5">The 26S proteasome consists of a 20S proteasome core and two 19S regulatory subunits. The 20S proteasome core is composed of 28 subunits that are arranged in four stacked rings, resulting in a barrel-shaped structure. The two end rings are each formed by seven alpha subunits, and the two central rings are each formed by seven beta subunits. The catalytic chamber with the active sites is on the inside of the barrel.</text>
</comment>
<dbReference type="InterPro" id="IPR016295">
    <property type="entry name" value="Proteasome_beta4"/>
</dbReference>
<reference evidence="7" key="1">
    <citation type="journal article" date="2020" name="Ecol. Evol.">
        <title>Genome structure and content of the rice root-knot nematode (Meloidogyne graminicola).</title>
        <authorList>
            <person name="Phan N.T."/>
            <person name="Danchin E.G.J."/>
            <person name="Klopp C."/>
            <person name="Perfus-Barbeoch L."/>
            <person name="Kozlowski D.K."/>
            <person name="Koutsovoulos G.D."/>
            <person name="Lopez-Roques C."/>
            <person name="Bouchez O."/>
            <person name="Zahm M."/>
            <person name="Besnard G."/>
            <person name="Bellafiore S."/>
        </authorList>
    </citation>
    <scope>NUCLEOTIDE SEQUENCE</scope>
    <source>
        <strain evidence="7">VN-18</strain>
    </source>
</reference>
<keyword evidence="8" id="KW-1185">Reference proteome</keyword>
<gene>
    <name evidence="7" type="ORF">Mgra_00001849</name>
</gene>
<organism evidence="7 8">
    <name type="scientific">Meloidogyne graminicola</name>
    <dbReference type="NCBI Taxonomy" id="189291"/>
    <lineage>
        <taxon>Eukaryota</taxon>
        <taxon>Metazoa</taxon>
        <taxon>Ecdysozoa</taxon>
        <taxon>Nematoda</taxon>
        <taxon>Chromadorea</taxon>
        <taxon>Rhabditida</taxon>
        <taxon>Tylenchina</taxon>
        <taxon>Tylenchomorpha</taxon>
        <taxon>Tylenchoidea</taxon>
        <taxon>Meloidogynidae</taxon>
        <taxon>Meloidogyninae</taxon>
        <taxon>Meloidogyne</taxon>
    </lineage>
</organism>
<dbReference type="Pfam" id="PF00227">
    <property type="entry name" value="Proteasome"/>
    <property type="match status" value="1"/>
</dbReference>
<evidence type="ECO:0000256" key="6">
    <source>
        <dbReference type="PIRNR" id="PIRNR001213"/>
    </source>
</evidence>
<keyword evidence="1 6" id="KW-0963">Cytoplasm</keyword>
<dbReference type="GO" id="GO:0051603">
    <property type="term" value="P:proteolysis involved in protein catabolic process"/>
    <property type="evidence" value="ECO:0007669"/>
    <property type="project" value="InterPro"/>
</dbReference>
<accession>A0A8T0A0C9</accession>
<dbReference type="GO" id="GO:0019774">
    <property type="term" value="C:proteasome core complex, beta-subunit complex"/>
    <property type="evidence" value="ECO:0007669"/>
    <property type="project" value="UniProtKB-UniRule"/>
</dbReference>
<dbReference type="Gene3D" id="3.60.20.10">
    <property type="entry name" value="Glutamine Phosphoribosylpyrophosphate, subunit 1, domain 1"/>
    <property type="match status" value="1"/>
</dbReference>
<evidence type="ECO:0000313" key="8">
    <source>
        <dbReference type="Proteomes" id="UP000605970"/>
    </source>
</evidence>
<comment type="subcellular location">
    <subcellularLocation>
        <location evidence="6">Cytoplasm</location>
    </subcellularLocation>
    <subcellularLocation>
        <location evidence="6">Nucleus</location>
    </subcellularLocation>
</comment>
<name>A0A8T0A0C9_9BILA</name>
<proteinExistence type="inferred from homology"/>
<dbReference type="InterPro" id="IPR023333">
    <property type="entry name" value="Proteasome_suB-type"/>
</dbReference>
<dbReference type="InterPro" id="IPR016050">
    <property type="entry name" value="Proteasome_bsu_CS"/>
</dbReference>